<feature type="compositionally biased region" description="Polar residues" evidence="6">
    <location>
        <begin position="17"/>
        <end position="35"/>
    </location>
</feature>
<evidence type="ECO:0000313" key="9">
    <source>
        <dbReference type="Proteomes" id="UP001165120"/>
    </source>
</evidence>
<feature type="region of interest" description="Disordered" evidence="6">
    <location>
        <begin position="706"/>
        <end position="749"/>
    </location>
</feature>
<feature type="region of interest" description="Disordered" evidence="6">
    <location>
        <begin position="1"/>
        <end position="55"/>
    </location>
</feature>
<dbReference type="Gene3D" id="3.40.50.10190">
    <property type="entry name" value="BRCT domain"/>
    <property type="match status" value="1"/>
</dbReference>
<feature type="compositionally biased region" description="Basic residues" evidence="6">
    <location>
        <begin position="1"/>
        <end position="10"/>
    </location>
</feature>
<gene>
    <name evidence="8" type="ORF">Cboi02_000218600</name>
</gene>
<feature type="compositionally biased region" description="Basic and acidic residues" evidence="6">
    <location>
        <begin position="475"/>
        <end position="493"/>
    </location>
</feature>
<organism evidence="8 9">
    <name type="scientific">Candida boidinii</name>
    <name type="common">Yeast</name>
    <dbReference type="NCBI Taxonomy" id="5477"/>
    <lineage>
        <taxon>Eukaryota</taxon>
        <taxon>Fungi</taxon>
        <taxon>Dikarya</taxon>
        <taxon>Ascomycota</taxon>
        <taxon>Saccharomycotina</taxon>
        <taxon>Pichiomycetes</taxon>
        <taxon>Pichiales</taxon>
        <taxon>Pichiaceae</taxon>
        <taxon>Ogataea</taxon>
        <taxon>Ogataea/Candida clade</taxon>
    </lineage>
</organism>
<evidence type="ECO:0000256" key="3">
    <source>
        <dbReference type="ARBA" id="ARBA00022833"/>
    </source>
</evidence>
<dbReference type="PROSITE" id="PS51265">
    <property type="entry name" value="ZF_DBF4"/>
    <property type="match status" value="1"/>
</dbReference>
<evidence type="ECO:0000313" key="8">
    <source>
        <dbReference type="EMBL" id="GME69264.1"/>
    </source>
</evidence>
<feature type="region of interest" description="Disordered" evidence="6">
    <location>
        <begin position="784"/>
        <end position="810"/>
    </location>
</feature>
<keyword evidence="3" id="KW-0862">Zinc</keyword>
<feature type="region of interest" description="Disordered" evidence="6">
    <location>
        <begin position="165"/>
        <end position="193"/>
    </location>
</feature>
<keyword evidence="1" id="KW-0479">Metal-binding</keyword>
<dbReference type="GO" id="GO:0003676">
    <property type="term" value="F:nucleic acid binding"/>
    <property type="evidence" value="ECO:0007669"/>
    <property type="project" value="InterPro"/>
</dbReference>
<dbReference type="InterPro" id="IPR013939">
    <property type="entry name" value="Regulatory_Dfp1/Him1"/>
</dbReference>
<dbReference type="InterPro" id="IPR055116">
    <property type="entry name" value="DBF4_BRCT"/>
</dbReference>
<dbReference type="AlphaFoldDB" id="A0A9W6SXE6"/>
<name>A0A9W6SXE6_CANBO</name>
<feature type="coiled-coil region" evidence="5">
    <location>
        <begin position="880"/>
        <end position="937"/>
    </location>
</feature>
<evidence type="ECO:0000259" key="7">
    <source>
        <dbReference type="PROSITE" id="PS51265"/>
    </source>
</evidence>
<dbReference type="PANTHER" id="PTHR24330">
    <property type="entry name" value="HOMEOBOX PROTEIN BARH-LIKE"/>
    <property type="match status" value="1"/>
</dbReference>
<feature type="region of interest" description="Disordered" evidence="6">
    <location>
        <begin position="123"/>
        <end position="149"/>
    </location>
</feature>
<dbReference type="Pfam" id="PF07535">
    <property type="entry name" value="zf-DBF"/>
    <property type="match status" value="1"/>
</dbReference>
<evidence type="ECO:0000256" key="1">
    <source>
        <dbReference type="ARBA" id="ARBA00022723"/>
    </source>
</evidence>
<dbReference type="InterPro" id="IPR006572">
    <property type="entry name" value="Znf_DBF"/>
</dbReference>
<dbReference type="InterPro" id="IPR038545">
    <property type="entry name" value="Znf_DBF_sf"/>
</dbReference>
<protein>
    <submittedName>
        <fullName evidence="8">Unnamed protein product</fullName>
    </submittedName>
</protein>
<dbReference type="InterPro" id="IPR036420">
    <property type="entry name" value="BRCT_dom_sf"/>
</dbReference>
<feature type="domain" description="DBF4-type" evidence="7">
    <location>
        <begin position="953"/>
        <end position="1002"/>
    </location>
</feature>
<comment type="caution">
    <text evidence="8">The sequence shown here is derived from an EMBL/GenBank/DDBJ whole genome shotgun (WGS) entry which is preliminary data.</text>
</comment>
<dbReference type="FunFam" id="6.10.250.3410:FF:000001">
    <property type="entry name" value="Protein DBF4 homolog A"/>
    <property type="match status" value="1"/>
</dbReference>
<reference evidence="8" key="1">
    <citation type="submission" date="2023-04" db="EMBL/GenBank/DDBJ databases">
        <title>Candida boidinii NBRC 10035.</title>
        <authorList>
            <person name="Ichikawa N."/>
            <person name="Sato H."/>
            <person name="Tonouchi N."/>
        </authorList>
    </citation>
    <scope>NUCLEOTIDE SEQUENCE</scope>
    <source>
        <strain evidence="8">NBRC 10035</strain>
    </source>
</reference>
<dbReference type="GO" id="GO:0008270">
    <property type="term" value="F:zinc ion binding"/>
    <property type="evidence" value="ECO:0007669"/>
    <property type="project" value="UniProtKB-KW"/>
</dbReference>
<dbReference type="Gene3D" id="6.10.250.3410">
    <property type="entry name" value="DBF zinc finger"/>
    <property type="match status" value="1"/>
</dbReference>
<keyword evidence="2 4" id="KW-0863">Zinc-finger</keyword>
<keyword evidence="9" id="KW-1185">Reference proteome</keyword>
<dbReference type="InterPro" id="IPR052145">
    <property type="entry name" value="Mediator/Homeobox_domain"/>
</dbReference>
<evidence type="ECO:0000256" key="5">
    <source>
        <dbReference type="SAM" id="Coils"/>
    </source>
</evidence>
<proteinExistence type="predicted"/>
<accession>A0A9W6SXE6</accession>
<dbReference type="Pfam" id="PF08630">
    <property type="entry name" value="Dfp1_Him1_M"/>
    <property type="match status" value="1"/>
</dbReference>
<keyword evidence="5" id="KW-0175">Coiled coil</keyword>
<feature type="compositionally biased region" description="Polar residues" evidence="6">
    <location>
        <begin position="461"/>
        <end position="472"/>
    </location>
</feature>
<feature type="compositionally biased region" description="Acidic residues" evidence="6">
    <location>
        <begin position="800"/>
        <end position="810"/>
    </location>
</feature>
<dbReference type="EMBL" id="BSXN01000625">
    <property type="protein sequence ID" value="GME69264.1"/>
    <property type="molecule type" value="Genomic_DNA"/>
</dbReference>
<dbReference type="Pfam" id="PF22437">
    <property type="entry name" value="DBF4_BRCT"/>
    <property type="match status" value="1"/>
</dbReference>
<feature type="compositionally biased region" description="Low complexity" evidence="6">
    <location>
        <begin position="43"/>
        <end position="55"/>
    </location>
</feature>
<feature type="region of interest" description="Disordered" evidence="6">
    <location>
        <begin position="455"/>
        <end position="521"/>
    </location>
</feature>
<dbReference type="GO" id="GO:0005634">
    <property type="term" value="C:nucleus"/>
    <property type="evidence" value="ECO:0007669"/>
    <property type="project" value="UniProtKB-ARBA"/>
</dbReference>
<evidence type="ECO:0000256" key="2">
    <source>
        <dbReference type="ARBA" id="ARBA00022771"/>
    </source>
</evidence>
<feature type="compositionally biased region" description="Basic and acidic residues" evidence="6">
    <location>
        <begin position="717"/>
        <end position="727"/>
    </location>
</feature>
<feature type="compositionally biased region" description="Basic and acidic residues" evidence="6">
    <location>
        <begin position="174"/>
        <end position="193"/>
    </location>
</feature>
<dbReference type="SMART" id="SM00586">
    <property type="entry name" value="ZnF_DBF"/>
    <property type="match status" value="1"/>
</dbReference>
<dbReference type="Proteomes" id="UP001165120">
    <property type="component" value="Unassembled WGS sequence"/>
</dbReference>
<evidence type="ECO:0000256" key="4">
    <source>
        <dbReference type="PROSITE-ProRule" id="PRU00600"/>
    </source>
</evidence>
<evidence type="ECO:0000256" key="6">
    <source>
        <dbReference type="SAM" id="MobiDB-lite"/>
    </source>
</evidence>
<sequence length="1007" mass="115396">MDGSNHQKRVPLKDSSKTFINLPQHSHSIHKSTNYNKDDDGDNSNNNITNNTINNSINQQYLNPLKKSSLLDQRAYNLSRLKTKNSKQTVMDLHIENSLEHQLHQNQNQHLLELQKLAQLQQQQQQQHEQQEQQHEQQQQIDDNKEQGTSNAEALYQQQIVLQQQQQQQNEINHTNHETNESNQNSKKEKQGRMIGEELRNWQKSWRAIMRSSIIYIEGDDGKNETDRLKIRLGLEALGATFERFFSEAVTIIVSKRPFNRNAEYGTGDIFKFAKKNELKVWNYEKVFRFLSHLGEPIPEIVEPTEKQKKLSTLLQDEKLYGPKDRDPNVKRDDIKYFQGLYYYLYDARQHTRPVAIREYSSKSESYPRLYKSTNGRSLFLEDNNSSDRERKHRKRLAYLEETKEYRQKLISASYIGDLDEYKDYNTRLSFKLRWEAQQNHQLLQNHTVPSLATATKKDVASNSQLNVSTVAEDSEMKQTHDEGDSIIAKDEDTTTADVSNTVNGDADDTTQSDSQSGVTVDSITANKTVKISPSDALPVGKTNVKNATASANETETSLREANNNLFDVNRVDNLTDSKPLTNAKLTKVLETTQMSHHSQKVLLLEHGLSVKMAAPSVPSLNRNNSNFRGLSNTKFENEYGEIQASGVIQNQSGSNNANAGNGLGPTVSNVLSRKVTDEKRKIINFGPVESSLAKRIKVHNDYPAEAENQKISPKITDTESNKKDTVDNFFNQDQRGVKRSYPDDDDKENEQTIFNKEVPPAPVFKHASLVNVSLTDSASLLKVKNQQQSQEKNENAVDNNDEITGDDIDGNEREASAELVKDPQTPVHQIGDKMLRSNTKAINNTLNSFSKNLDDIAHNQSVRHQLEAVVKGKRDKYTTEQLEQQKEKLLQQQRHQEEQQLHVQLQQQAAQQAQIYRQQQQQQQQQEQQQQQQQEQPQQQQQAAVVRKKARNAMKAGYCENCRVKYDDFDDHILISKHRQFATDDSNFSDIDRLIDEVNSARMMSL</sequence>
<dbReference type="PANTHER" id="PTHR24330:SF19">
    <property type="entry name" value="MEDIATOR OF RNA POLYMERASE II TRANSCRIPTION SUBUNIT 29"/>
    <property type="match status" value="1"/>
</dbReference>